<feature type="transmembrane region" description="Helical" evidence="2">
    <location>
        <begin position="32"/>
        <end position="50"/>
    </location>
</feature>
<accession>A0ABN2P655</accession>
<feature type="transmembrane region" description="Helical" evidence="2">
    <location>
        <begin position="422"/>
        <end position="441"/>
    </location>
</feature>
<feature type="transmembrane region" description="Helical" evidence="2">
    <location>
        <begin position="309"/>
        <end position="328"/>
    </location>
</feature>
<keyword evidence="4" id="KW-1185">Reference proteome</keyword>
<dbReference type="Proteomes" id="UP001501612">
    <property type="component" value="Unassembled WGS sequence"/>
</dbReference>
<feature type="transmembrane region" description="Helical" evidence="2">
    <location>
        <begin position="103"/>
        <end position="125"/>
    </location>
</feature>
<reference evidence="3 4" key="1">
    <citation type="journal article" date="2019" name="Int. J. Syst. Evol. Microbiol.">
        <title>The Global Catalogue of Microorganisms (GCM) 10K type strain sequencing project: providing services to taxonomists for standard genome sequencing and annotation.</title>
        <authorList>
            <consortium name="The Broad Institute Genomics Platform"/>
            <consortium name="The Broad Institute Genome Sequencing Center for Infectious Disease"/>
            <person name="Wu L."/>
            <person name="Ma J."/>
        </authorList>
    </citation>
    <scope>NUCLEOTIDE SEQUENCE [LARGE SCALE GENOMIC DNA]</scope>
    <source>
        <strain evidence="3 4">JCM 14046</strain>
    </source>
</reference>
<proteinExistence type="predicted"/>
<keyword evidence="2" id="KW-0812">Transmembrane</keyword>
<feature type="transmembrane region" description="Helical" evidence="2">
    <location>
        <begin position="340"/>
        <end position="358"/>
    </location>
</feature>
<gene>
    <name evidence="3" type="ORF">GCM10009737_11220</name>
</gene>
<evidence type="ECO:0008006" key="5">
    <source>
        <dbReference type="Google" id="ProtNLM"/>
    </source>
</evidence>
<name>A0ABN2P655_9ACTN</name>
<evidence type="ECO:0000256" key="1">
    <source>
        <dbReference type="SAM" id="MobiDB-lite"/>
    </source>
</evidence>
<organism evidence="3 4">
    <name type="scientific">Nocardioides lentus</name>
    <dbReference type="NCBI Taxonomy" id="338077"/>
    <lineage>
        <taxon>Bacteria</taxon>
        <taxon>Bacillati</taxon>
        <taxon>Actinomycetota</taxon>
        <taxon>Actinomycetes</taxon>
        <taxon>Propionibacteriales</taxon>
        <taxon>Nocardioidaceae</taxon>
        <taxon>Nocardioides</taxon>
    </lineage>
</organism>
<evidence type="ECO:0000313" key="4">
    <source>
        <dbReference type="Proteomes" id="UP001501612"/>
    </source>
</evidence>
<keyword evidence="2" id="KW-0472">Membrane</keyword>
<feature type="region of interest" description="Disordered" evidence="1">
    <location>
        <begin position="1"/>
        <end position="20"/>
    </location>
</feature>
<dbReference type="EMBL" id="BAAAMY010000002">
    <property type="protein sequence ID" value="GAA1911491.1"/>
    <property type="molecule type" value="Genomic_DNA"/>
</dbReference>
<feature type="transmembrane region" description="Helical" evidence="2">
    <location>
        <begin position="137"/>
        <end position="158"/>
    </location>
</feature>
<keyword evidence="2" id="KW-1133">Transmembrane helix</keyword>
<evidence type="ECO:0000256" key="2">
    <source>
        <dbReference type="SAM" id="Phobius"/>
    </source>
</evidence>
<comment type="caution">
    <text evidence="3">The sequence shown here is derived from an EMBL/GenBank/DDBJ whole genome shotgun (WGS) entry which is preliminary data.</text>
</comment>
<feature type="transmembrane region" description="Helical" evidence="2">
    <location>
        <begin position="378"/>
        <end position="401"/>
    </location>
</feature>
<protein>
    <recommendedName>
        <fullName evidence="5">Glycosyltransferase RgtA/B/C/D-like domain-containing protein</fullName>
    </recommendedName>
</protein>
<feature type="transmembrane region" description="Helical" evidence="2">
    <location>
        <begin position="164"/>
        <end position="181"/>
    </location>
</feature>
<evidence type="ECO:0000313" key="3">
    <source>
        <dbReference type="EMBL" id="GAA1911491.1"/>
    </source>
</evidence>
<sequence length="634" mass="65966">MIPGVSTSTRPAPAPAASRAPARWREVEQRHLVVGSAVVLVLVQTGWRAWASAGAWWYADDFILLEDARRSGLSLAALVQPHDSQLMPLGRLLAWSAGRAGDLAWWPGALQLVGLQLAAGLAAVWMLVRLAGPRPAILAPLAFYLVSPLTLTAYLWWAAALNQLPLHLAFFLAVGCHVTYLRTGRQRWALLAALAVTLGMTAYVKAALVLPVLLVLSLGPFASGGIPARLRTVAGQWRAWAVYGVLGASYAAAYTRWVPSPVAEGAPTDWSGLVRAMVGESLGSVSLGGPWRWSTENPPLLQVDVPGPVAVLSWVVIVAALGAALVVLRRRGVRTAPVSAALLVVGWVGGALVLVGLGRAPQLGAFVGYELRYLADSAMVVTLALALWCLPVAGADAATAATAAPGSRPVAAPARTRAGLPAALRPVAAVAALVLLAGAAWSSSTYAAAWHRPYATRAFVERAAQAADERPRTVADVPVPASVMAGTAFPDNLPSRLLGSLPRVRAVAAGTDLETLDAGGTPVRAAVVAGAESPAGPQDGCGYRVGAEAVTVPVEGDAEFFWWATVSYLASADTTLTLGLGEREERVEVLAGLHTLFLRGEGGWGPVRLQGSDEAVVCVDSVRVGDLVPAGVPR</sequence>
<feature type="transmembrane region" description="Helical" evidence="2">
    <location>
        <begin position="188"/>
        <end position="204"/>
    </location>
</feature>